<gene>
    <name evidence="4" type="ORF">SAMN02745824_1613</name>
</gene>
<feature type="region of interest" description="Disordered" evidence="1">
    <location>
        <begin position="1"/>
        <end position="30"/>
    </location>
</feature>
<keyword evidence="2" id="KW-0812">Transmembrane</keyword>
<keyword evidence="5" id="KW-1185">Reference proteome</keyword>
<dbReference type="AlphaFoldDB" id="A0A1N6D6V2"/>
<evidence type="ECO:0000256" key="1">
    <source>
        <dbReference type="SAM" id="MobiDB-lite"/>
    </source>
</evidence>
<organism evidence="4 5">
    <name type="scientific">Parasphingorhabdus marina DSM 22363</name>
    <dbReference type="NCBI Taxonomy" id="1123272"/>
    <lineage>
        <taxon>Bacteria</taxon>
        <taxon>Pseudomonadati</taxon>
        <taxon>Pseudomonadota</taxon>
        <taxon>Alphaproteobacteria</taxon>
        <taxon>Sphingomonadales</taxon>
        <taxon>Sphingomonadaceae</taxon>
        <taxon>Parasphingorhabdus</taxon>
    </lineage>
</organism>
<dbReference type="EMBL" id="FSQW01000001">
    <property type="protein sequence ID" value="SIN66394.1"/>
    <property type="molecule type" value="Genomic_DNA"/>
</dbReference>
<feature type="domain" description="Phage shock protein PspC N-terminal" evidence="3">
    <location>
        <begin position="33"/>
        <end position="86"/>
    </location>
</feature>
<keyword evidence="2" id="KW-1133">Transmembrane helix</keyword>
<accession>A0A1N6D6V2</accession>
<sequence>MTSKEKQTTSTPRSWPTSTETRKGKSNPMKNALRLDKANGKLMGVCSGLANWSGIDVTIWRIGFVAAALFGIGAPVLIYIALGLIVD</sequence>
<evidence type="ECO:0000313" key="5">
    <source>
        <dbReference type="Proteomes" id="UP000185192"/>
    </source>
</evidence>
<proteinExistence type="predicted"/>
<dbReference type="Pfam" id="PF04024">
    <property type="entry name" value="PspC"/>
    <property type="match status" value="1"/>
</dbReference>
<dbReference type="STRING" id="1123272.SAMN02745824_1613"/>
<feature type="compositionally biased region" description="Low complexity" evidence="1">
    <location>
        <begin position="8"/>
        <end position="19"/>
    </location>
</feature>
<name>A0A1N6D6V2_9SPHN</name>
<evidence type="ECO:0000259" key="3">
    <source>
        <dbReference type="Pfam" id="PF04024"/>
    </source>
</evidence>
<evidence type="ECO:0000256" key="2">
    <source>
        <dbReference type="SAM" id="Phobius"/>
    </source>
</evidence>
<reference evidence="5" key="1">
    <citation type="submission" date="2016-11" db="EMBL/GenBank/DDBJ databases">
        <authorList>
            <person name="Varghese N."/>
            <person name="Submissions S."/>
        </authorList>
    </citation>
    <scope>NUCLEOTIDE SEQUENCE [LARGE SCALE GENOMIC DNA]</scope>
    <source>
        <strain evidence="5">DSM 22363</strain>
    </source>
</reference>
<dbReference type="InterPro" id="IPR007168">
    <property type="entry name" value="Phageshock_PspC_N"/>
</dbReference>
<keyword evidence="2" id="KW-0472">Membrane</keyword>
<protein>
    <submittedName>
        <fullName evidence="4">Phage shock protein C (PspC) family protein</fullName>
    </submittedName>
</protein>
<feature type="transmembrane region" description="Helical" evidence="2">
    <location>
        <begin position="59"/>
        <end position="86"/>
    </location>
</feature>
<evidence type="ECO:0000313" key="4">
    <source>
        <dbReference type="EMBL" id="SIN66394.1"/>
    </source>
</evidence>
<dbReference type="Proteomes" id="UP000185192">
    <property type="component" value="Unassembled WGS sequence"/>
</dbReference>